<protein>
    <submittedName>
        <fullName evidence="2">Uncharacterized protein</fullName>
    </submittedName>
</protein>
<dbReference type="Proteomes" id="UP000092498">
    <property type="component" value="Chromosome"/>
</dbReference>
<reference evidence="2 3" key="1">
    <citation type="submission" date="2015-11" db="EMBL/GenBank/DDBJ databases">
        <title>Whole-Genome Sequence of Candidatus Oderbacter manganicum from the National Park Lower Oder Valley, Germany.</title>
        <authorList>
            <person name="Braun B."/>
            <person name="Liere K."/>
            <person name="Szewzyk U."/>
        </authorList>
    </citation>
    <scope>NUCLEOTIDE SEQUENCE [LARGE SCALE GENOMIC DNA]</scope>
    <source>
        <strain evidence="2 3">OTSz_A_272</strain>
    </source>
</reference>
<evidence type="ECO:0000256" key="1">
    <source>
        <dbReference type="SAM" id="Coils"/>
    </source>
</evidence>
<dbReference type="AlphaFoldDB" id="A0A1B1AJ96"/>
<organism evidence="2 3">
    <name type="scientific">Candidatus Viadribacter manganicus</name>
    <dbReference type="NCBI Taxonomy" id="1759059"/>
    <lineage>
        <taxon>Bacteria</taxon>
        <taxon>Pseudomonadati</taxon>
        <taxon>Pseudomonadota</taxon>
        <taxon>Alphaproteobacteria</taxon>
        <taxon>Hyphomonadales</taxon>
        <taxon>Hyphomonadaceae</taxon>
        <taxon>Candidatus Viadribacter</taxon>
    </lineage>
</organism>
<feature type="coiled-coil region" evidence="1">
    <location>
        <begin position="170"/>
        <end position="197"/>
    </location>
</feature>
<gene>
    <name evidence="2" type="ORF">ATE48_12180</name>
</gene>
<evidence type="ECO:0000313" key="3">
    <source>
        <dbReference type="Proteomes" id="UP000092498"/>
    </source>
</evidence>
<keyword evidence="3" id="KW-1185">Reference proteome</keyword>
<dbReference type="EMBL" id="CP013244">
    <property type="protein sequence ID" value="ANP46621.1"/>
    <property type="molecule type" value="Genomic_DNA"/>
</dbReference>
<evidence type="ECO:0000313" key="2">
    <source>
        <dbReference type="EMBL" id="ANP46621.1"/>
    </source>
</evidence>
<keyword evidence="1" id="KW-0175">Coiled coil</keyword>
<dbReference type="InParanoid" id="A0A1B1AJ96"/>
<name>A0A1B1AJ96_9PROT</name>
<proteinExistence type="predicted"/>
<sequence>MSVPDSEWIDASLAAWRFTAQEITGAAVGSFDAVFFDDDCVLTSANAFTANASAEVIWTTAPHTGGVTLPDGQVMPAGVASFASAEGARAFFVMSTPSVWRAGGVTNDALGLETMMTGVLLHEGAHVAQLGAYGAGIAAIVAASPLPDDEVGDDMVQILFGENSEFAASVARETELLMQVTETRDQAEARRLALEARELMRARRARWFSGENAYLAEAEDTWLTLEGSGQWVAYQWMVHPSGGGAESDVAMANFARRGRWWSQKEGIALAFAVDRLAGFDWKRHAFGDGAMTLTQMLDAALANEE</sequence>
<dbReference type="KEGG" id="cbot:ATE48_12180"/>
<accession>A0A1B1AJ96</accession>